<name>A0A0H4URF3_ACIBA</name>
<dbReference type="EMBL" id="NGKM01000014">
    <property type="protein sequence ID" value="OWK65983.1"/>
    <property type="molecule type" value="Genomic_DNA"/>
</dbReference>
<reference evidence="6 11" key="7">
    <citation type="submission" date="2018-12" db="EMBL/GenBank/DDBJ databases">
        <title>Draft Genome Sequences Human Pathogenic Acinetobacter baumannii Strains.</title>
        <authorList>
            <person name="Madhi M."/>
            <person name="Ronco T."/>
            <person name="Olsen R.H."/>
            <person name="Hassani A."/>
        </authorList>
    </citation>
    <scope>NUCLEOTIDE SEQUENCE [LARGE SCALE GENOMIC DNA]</scope>
    <source>
        <strain evidence="6 11">AB3</strain>
    </source>
</reference>
<sequence>MFLLYGILALIAQAFLIYFPFKIKRFFPNGPSIFHGFFFRYILLISLQILLYKILGLSGFINYFQELLIEKYI</sequence>
<dbReference type="Proteomes" id="UP000223291">
    <property type="component" value="Unassembled WGS sequence"/>
</dbReference>
<evidence type="ECO:0000313" key="10">
    <source>
        <dbReference type="Proteomes" id="UP000223291"/>
    </source>
</evidence>
<evidence type="ECO:0000313" key="8">
    <source>
        <dbReference type="Proteomes" id="UP000076296"/>
    </source>
</evidence>
<accession>A0A0H4URF3</accession>
<dbReference type="EMBL" id="CP018664">
    <property type="protein sequence ID" value="APP30757.1"/>
    <property type="molecule type" value="Genomic_DNA"/>
</dbReference>
<proteinExistence type="predicted"/>
<keyword evidence="1" id="KW-0472">Membrane</keyword>
<feature type="transmembrane region" description="Helical" evidence="1">
    <location>
        <begin position="38"/>
        <end position="64"/>
    </location>
</feature>
<evidence type="ECO:0000313" key="2">
    <source>
        <dbReference type="EMBL" id="APP30757.1"/>
    </source>
</evidence>
<dbReference type="EMBL" id="LRDT01000048">
    <property type="protein sequence ID" value="KZA11665.1"/>
    <property type="molecule type" value="Genomic_DNA"/>
</dbReference>
<reference evidence="3 8" key="3">
    <citation type="submission" date="2016-01" db="EMBL/GenBank/DDBJ databases">
        <title>Draft sequences of Acinetobacter baumannii isolates from wounded military personnel.</title>
        <authorList>
            <person name="Arivett B.A."/>
            <person name="Fiester S.E."/>
            <person name="Ream D.C."/>
            <person name="Actis L.A."/>
        </authorList>
    </citation>
    <scope>NUCLEOTIDE SEQUENCE [LARGE SCALE GENOMIC DNA]</scope>
    <source>
        <strain evidence="3 8">AB2828</strain>
    </source>
</reference>
<evidence type="ECO:0000313" key="6">
    <source>
        <dbReference type="EMBL" id="RTQ71113.1"/>
    </source>
</evidence>
<gene>
    <name evidence="2" type="ORF">AUO97_08010</name>
    <name evidence="4" type="ORF">CBE85_13335</name>
    <name evidence="5" type="ORF">CPI82_16725</name>
    <name evidence="6" type="ORF">EJ062_16750</name>
    <name evidence="3" type="ORF">LV35_03574</name>
</gene>
<evidence type="ECO:0000313" key="5">
    <source>
        <dbReference type="EMBL" id="PHQ01497.1"/>
    </source>
</evidence>
<keyword evidence="1" id="KW-1133">Transmembrane helix</keyword>
<evidence type="ECO:0000313" key="11">
    <source>
        <dbReference type="Proteomes" id="UP000268239"/>
    </source>
</evidence>
<evidence type="ECO:0000256" key="1">
    <source>
        <dbReference type="SAM" id="Phobius"/>
    </source>
</evidence>
<dbReference type="EMBL" id="NXDV01000016">
    <property type="protein sequence ID" value="PHQ01497.1"/>
    <property type="molecule type" value="Genomic_DNA"/>
</dbReference>
<evidence type="ECO:0000313" key="9">
    <source>
        <dbReference type="Proteomes" id="UP000197394"/>
    </source>
</evidence>
<reference evidence="5 10" key="6">
    <citation type="submission" date="2017-09" db="EMBL/GenBank/DDBJ databases">
        <title>Draft genome of Acinetobacter baumannii strain I43, a mercury resistant bacteria.</title>
        <authorList>
            <person name="Siqueira K.A."/>
            <person name="Mello I.S."/>
            <person name="Mendes T.A."/>
            <person name="Soares M.A."/>
        </authorList>
    </citation>
    <scope>NUCLEOTIDE SEQUENCE [LARGE SCALE GENOMIC DNA]</scope>
    <source>
        <strain evidence="5 10">I43</strain>
    </source>
</reference>
<reference evidence="2" key="2">
    <citation type="submission" date="2015-12" db="EMBL/GenBank/DDBJ databases">
        <authorList>
            <person name="Singh M.K."/>
            <person name="Fernando D.M."/>
            <person name="Kumar A."/>
        </authorList>
    </citation>
    <scope>NUCLEOTIDE SEQUENCE</scope>
    <source>
        <strain evidence="2">ATCC 17978-VU</strain>
    </source>
</reference>
<dbReference type="Proteomes" id="UP000197394">
    <property type="component" value="Unassembled WGS sequence"/>
</dbReference>
<reference evidence="4 9" key="5">
    <citation type="submission" date="2017-05" db="EMBL/GenBank/DDBJ databases">
        <title>Draft genome sequence of MDR A. baumannii AB360.</title>
        <authorList>
            <person name="Wareham D.W."/>
            <person name="Bean D.C."/>
        </authorList>
    </citation>
    <scope>NUCLEOTIDE SEQUENCE [LARGE SCALE GENOMIC DNA]</scope>
    <source>
        <strain evidence="4 9">AB360</strain>
    </source>
</reference>
<keyword evidence="1" id="KW-0812">Transmembrane</keyword>
<dbReference type="Proteomes" id="UP000072389">
    <property type="component" value="Chromosome"/>
</dbReference>
<evidence type="ECO:0000313" key="7">
    <source>
        <dbReference type="Proteomes" id="UP000072389"/>
    </source>
</evidence>
<dbReference type="Proteomes" id="UP000076296">
    <property type="component" value="Unassembled WGS sequence"/>
</dbReference>
<dbReference type="Proteomes" id="UP000268239">
    <property type="component" value="Unassembled WGS sequence"/>
</dbReference>
<protein>
    <submittedName>
        <fullName evidence="6">Uncharacterized protein</fullName>
    </submittedName>
</protein>
<evidence type="ECO:0000313" key="3">
    <source>
        <dbReference type="EMBL" id="KZA11665.1"/>
    </source>
</evidence>
<dbReference type="EMBL" id="RXLU01000115">
    <property type="protein sequence ID" value="RTQ71113.1"/>
    <property type="molecule type" value="Genomic_DNA"/>
</dbReference>
<reference evidence="2 7" key="1">
    <citation type="journal article" date="2014" name="Antimicrob. Agents Chemother.">
        <title>Triclosan can select for an AdeIJK-overexpressing mutant of Acinetobacter baumannii ATCC 17978 that displays reduced susceptibility to multiple antibiotics.</title>
        <authorList>
            <person name="Fernando D.M."/>
            <person name="Xu W."/>
            <person name="Loewen P.C."/>
            <person name="Zhanel G.G."/>
            <person name="Kumar A."/>
        </authorList>
    </citation>
    <scope>NUCLEOTIDE SEQUENCE [LARGE SCALE GENOMIC DNA]</scope>
    <source>
        <strain evidence="7">ATCC 17978</strain>
        <strain evidence="2">ATCC 17978-VU</strain>
    </source>
</reference>
<dbReference type="AlphaFoldDB" id="A0A0H4URF3"/>
<reference evidence="2" key="4">
    <citation type="submission" date="2016-12" db="EMBL/GenBank/DDBJ databases">
        <authorList>
            <person name="Singh M."/>
            <person name="Fernando D."/>
            <person name="Kumar A."/>
        </authorList>
    </citation>
    <scope>NUCLEOTIDE SEQUENCE</scope>
    <source>
        <strain evidence="2">ATCC 17978-VU</strain>
    </source>
</reference>
<organism evidence="6 11">
    <name type="scientific">Acinetobacter baumannii</name>
    <dbReference type="NCBI Taxonomy" id="470"/>
    <lineage>
        <taxon>Bacteria</taxon>
        <taxon>Pseudomonadati</taxon>
        <taxon>Pseudomonadota</taxon>
        <taxon>Gammaproteobacteria</taxon>
        <taxon>Moraxellales</taxon>
        <taxon>Moraxellaceae</taxon>
        <taxon>Acinetobacter</taxon>
        <taxon>Acinetobacter calcoaceticus/baumannii complex</taxon>
    </lineage>
</organism>
<evidence type="ECO:0000313" key="4">
    <source>
        <dbReference type="EMBL" id="OWK65983.1"/>
    </source>
</evidence>